<dbReference type="SMART" id="SM00382">
    <property type="entry name" value="AAA"/>
    <property type="match status" value="1"/>
</dbReference>
<evidence type="ECO:0000256" key="2">
    <source>
        <dbReference type="ARBA" id="ARBA00022741"/>
    </source>
</evidence>
<dbReference type="InterPro" id="IPR003593">
    <property type="entry name" value="AAA+_ATPase"/>
</dbReference>
<dbReference type="GO" id="GO:0003968">
    <property type="term" value="F:RNA-directed RNA polymerase activity"/>
    <property type="evidence" value="ECO:0007669"/>
    <property type="project" value="InterPro"/>
</dbReference>
<dbReference type="PANTHER" id="PTHR10887">
    <property type="entry name" value="DNA2/NAM7 HELICASE FAMILY"/>
    <property type="match status" value="1"/>
</dbReference>
<keyword evidence="2" id="KW-0547">Nucleotide-binding</keyword>
<evidence type="ECO:0000313" key="8">
    <source>
        <dbReference type="EMBL" id="RFU77363.1"/>
    </source>
</evidence>
<evidence type="ECO:0000313" key="9">
    <source>
        <dbReference type="Proteomes" id="UP000266272"/>
    </source>
</evidence>
<dbReference type="InterPro" id="IPR006935">
    <property type="entry name" value="Helicase/UvrB_N"/>
</dbReference>
<feature type="region of interest" description="Disordered" evidence="6">
    <location>
        <begin position="1113"/>
        <end position="1138"/>
    </location>
</feature>
<evidence type="ECO:0000256" key="6">
    <source>
        <dbReference type="SAM" id="MobiDB-lite"/>
    </source>
</evidence>
<organism evidence="8 9">
    <name type="scientific">Trichoderma arundinaceum</name>
    <dbReference type="NCBI Taxonomy" id="490622"/>
    <lineage>
        <taxon>Eukaryota</taxon>
        <taxon>Fungi</taxon>
        <taxon>Dikarya</taxon>
        <taxon>Ascomycota</taxon>
        <taxon>Pezizomycotina</taxon>
        <taxon>Sordariomycetes</taxon>
        <taxon>Hypocreomycetidae</taxon>
        <taxon>Hypocreales</taxon>
        <taxon>Hypocreaceae</taxon>
        <taxon>Trichoderma</taxon>
    </lineage>
</organism>
<dbReference type="Gene3D" id="3.40.50.300">
    <property type="entry name" value="P-loop containing nucleotide triphosphate hydrolases"/>
    <property type="match status" value="2"/>
</dbReference>
<dbReference type="GO" id="GO:0004386">
    <property type="term" value="F:helicase activity"/>
    <property type="evidence" value="ECO:0007669"/>
    <property type="project" value="UniProtKB-KW"/>
</dbReference>
<dbReference type="SUPFAM" id="SSF52540">
    <property type="entry name" value="P-loop containing nucleoside triphosphate hydrolases"/>
    <property type="match status" value="1"/>
</dbReference>
<dbReference type="OrthoDB" id="6513042at2759"/>
<comment type="similarity">
    <text evidence="1">Belongs to the DNA2/NAM7 helicase family.</text>
</comment>
<dbReference type="InterPro" id="IPR045055">
    <property type="entry name" value="DNA2/NAM7-like"/>
</dbReference>
<proteinExistence type="inferred from homology"/>
<dbReference type="InterPro" id="IPR041679">
    <property type="entry name" value="DNA2/NAM7-like_C"/>
</dbReference>
<evidence type="ECO:0000256" key="4">
    <source>
        <dbReference type="ARBA" id="ARBA00022806"/>
    </source>
</evidence>
<keyword evidence="4" id="KW-0347">Helicase</keyword>
<dbReference type="PANTHER" id="PTHR10887:SF495">
    <property type="entry name" value="HELICASE SENATAXIN ISOFORM X1-RELATED"/>
    <property type="match status" value="1"/>
</dbReference>
<dbReference type="InterPro" id="IPR027417">
    <property type="entry name" value="P-loop_NTPase"/>
</dbReference>
<evidence type="ECO:0000256" key="3">
    <source>
        <dbReference type="ARBA" id="ARBA00022801"/>
    </source>
</evidence>
<keyword evidence="5" id="KW-0067">ATP-binding</keyword>
<dbReference type="GO" id="GO:0005524">
    <property type="term" value="F:ATP binding"/>
    <property type="evidence" value="ECO:0007669"/>
    <property type="project" value="UniProtKB-KW"/>
</dbReference>
<evidence type="ECO:0000256" key="5">
    <source>
        <dbReference type="ARBA" id="ARBA00022840"/>
    </source>
</evidence>
<comment type="caution">
    <text evidence="8">The sequence shown here is derived from an EMBL/GenBank/DDBJ whole genome shotgun (WGS) entry which is preliminary data.</text>
</comment>
<dbReference type="Proteomes" id="UP000266272">
    <property type="component" value="Unassembled WGS sequence"/>
</dbReference>
<dbReference type="CDD" id="cd18808">
    <property type="entry name" value="SF1_C_Upf1"/>
    <property type="match status" value="1"/>
</dbReference>
<dbReference type="GO" id="GO:0016787">
    <property type="term" value="F:hydrolase activity"/>
    <property type="evidence" value="ECO:0007669"/>
    <property type="project" value="UniProtKB-KW"/>
</dbReference>
<gene>
    <name evidence="8" type="ORF">TARUN_4868</name>
</gene>
<reference evidence="8 9" key="1">
    <citation type="journal article" date="2018" name="PLoS Pathog.">
        <title>Evolution of structural diversity of trichothecenes, a family of toxins produced by plant pathogenic and entomopathogenic fungi.</title>
        <authorList>
            <person name="Proctor R.H."/>
            <person name="McCormick S.P."/>
            <person name="Kim H.S."/>
            <person name="Cardoza R.E."/>
            <person name="Stanley A.M."/>
            <person name="Lindo L."/>
            <person name="Kelly A."/>
            <person name="Brown D.W."/>
            <person name="Lee T."/>
            <person name="Vaughan M.M."/>
            <person name="Alexander N.J."/>
            <person name="Busman M."/>
            <person name="Gutierrez S."/>
        </authorList>
    </citation>
    <scope>NUCLEOTIDE SEQUENCE [LARGE SCALE GENOMIC DNA]</scope>
    <source>
        <strain evidence="8 9">IBT 40837</strain>
    </source>
</reference>
<accession>A0A395NN98</accession>
<dbReference type="Pfam" id="PF05183">
    <property type="entry name" value="RdRP"/>
    <property type="match status" value="2"/>
</dbReference>
<name>A0A395NN98_TRIAR</name>
<dbReference type="Pfam" id="PF13086">
    <property type="entry name" value="AAA_11"/>
    <property type="match status" value="1"/>
</dbReference>
<evidence type="ECO:0000259" key="7">
    <source>
        <dbReference type="SMART" id="SM00382"/>
    </source>
</evidence>
<keyword evidence="9" id="KW-1185">Reference proteome</keyword>
<evidence type="ECO:0000256" key="1">
    <source>
        <dbReference type="ARBA" id="ARBA00007913"/>
    </source>
</evidence>
<feature type="domain" description="AAA+ ATPase" evidence="7">
    <location>
        <begin position="1150"/>
        <end position="1341"/>
    </location>
</feature>
<protein>
    <submittedName>
        <fullName evidence="8">Nam7-nonsense-mediated mrna decay</fullName>
    </submittedName>
</protein>
<feature type="compositionally biased region" description="Polar residues" evidence="6">
    <location>
        <begin position="1113"/>
        <end position="1122"/>
    </location>
</feature>
<dbReference type="FunFam" id="3.40.50.300:FF:000326">
    <property type="entry name" value="P-loop containing nucleoside triphosphate hydrolase"/>
    <property type="match status" value="1"/>
</dbReference>
<dbReference type="GO" id="GO:0003677">
    <property type="term" value="F:DNA binding"/>
    <property type="evidence" value="ECO:0007669"/>
    <property type="project" value="InterPro"/>
</dbReference>
<dbReference type="GO" id="GO:0005694">
    <property type="term" value="C:chromosome"/>
    <property type="evidence" value="ECO:0007669"/>
    <property type="project" value="UniProtKB-ARBA"/>
</dbReference>
<dbReference type="Pfam" id="PF13087">
    <property type="entry name" value="AAA_12"/>
    <property type="match status" value="1"/>
</dbReference>
<dbReference type="InterPro" id="IPR057596">
    <property type="entry name" value="RDRP_core"/>
</dbReference>
<keyword evidence="3" id="KW-0378">Hydrolase</keyword>
<dbReference type="EMBL" id="PXOA01000286">
    <property type="protein sequence ID" value="RFU77363.1"/>
    <property type="molecule type" value="Genomic_DNA"/>
</dbReference>
<dbReference type="InterPro" id="IPR047187">
    <property type="entry name" value="SF1_C_Upf1"/>
</dbReference>
<dbReference type="Pfam" id="PF04851">
    <property type="entry name" value="ResIII"/>
    <property type="match status" value="1"/>
</dbReference>
<sequence>MVSLSTKDSRHLLELRYEAVDMNRAIQDISLDQYLLVSLAEFRSFRGAKPPSSMEGDVNKVVQPTTYRECSEYAVRFLRAGISIQGVHYNFYGHSNSQLKSRTCYLCAASKEQIGQKVEALGDFTKMKTVAKKAKRIGLLFSVARAAMKVEPKKVQDIPDVEPYEFGHLNDEVIVLLDALGISRQTLLRKQQQHFDFLAEAYQDPRAAFRLLCHLNMPKLAERVIIDSLDAVRPTINKLVNAEYDKMLNKREEQKCRILIPKSRLLFGVCDAWGVLKPGQCAVKVTMDGDGQAYALKGMKVLVTRNPCLHPGDLQKLDAVEKPELAHLVDCIVFPTTGRRPAADMMSGGDLDGDKFFVTWDPDIIPSTISQAAHYPGVREPLRFTPITDDDRLLYFAKYTNASLGRVKNLYLKWARATNSMSAECQELNRLFSQCVDGNRIKDSQLAKFEKPPVPDAEKPPFVLDELHDVARDIIVQQKRMTQGHMDSMQGYTLDGIQLLLCRDDIAVSEAELIKMAVRWCRTTNTSFYDLMHMFDLNSLSSEDKAWVLAQVPTYGDAPSFVLNALCSSSLLTEAELKHFHLNYPGMHWKRVYTTEQDRPATFLEAACRNLELFHKKMIVFRPNERLTLAMYVPQKITPSDDFVVDDKVRLFAFPHSQGRETQSRLSLPTKKEYRLFCDENTLQLFQGDRRNTWVYIGRGGSDDSSYRNAPRGQDRRRARQESLENGINYDYRASIALDKFSRNLQSHIGRLHRQGISDALREVDWSPGAQPPLVIEVVLGGNLSALQDVLDPATLRQLFIWLVDQEQRGLLTRCFEHLIASIKNDKVMAPADTLRAMTECAERMPYISATFANLGPWRELPEELNVILQNSSYMLLRSVILSEAEFGELVLAPFHTILENVEWLSLSWYSDLVESIALTVHSSTTALDLLLEGLEKQSSRLLTGRPAIIQNFVHNIIGIAVEHIGAVQDETKVRDELLNIRVTDEEKKSNKDLVGTVVEVSFRTDAPGGTPKANTHVRLITASPPSSSIIGKTYSMDGLVEEGGSGVAKIRCFHPPPSYAEQCSWILEEYGLYVTAKTMLDAVRGLATLEYACCGVMDQIIGVQSPAAAATTQANSENVRNSPEPGPAQSAADASLNASQRTAVEAAQNNKLVCLWGPPGTGKTQTIVAIIRRLQMDPSITKILVTAPTHNAVDNVMRRYLGRISQEGLLQSSKITPLRVSTEVRKVGEDLRKYTCDALAGQEINSSHAAMRQAKQRVKAAGIVFTTCIGAGLGLLRDQLFDTVIVDEASQQTEPASLVPLVKGCERAVLVGDHVQLRPTVKDIAKVLTFDVSLFERLYTRHGTTPGMAKVMLDTQYRMHPSICGFISKEFYEGKLLSGVKDRDRPMPPSSFPWPASPATNGLSASASRMVFVECSGREDLGHKSKSNKEQADLCYSICKLLHTASTEAGVDGAQPVSTPSIAVLTPYSRQSEILQRLLSGIPNVEVSSIDAFQGREADIVIFVTVRCNEIREIGFMKDARRMNVVLTRAKLGMIIVGNRATLTGGREEEESTGMWRRLLGQLSNVTLEFVNE</sequence>
<dbReference type="InterPro" id="IPR041677">
    <property type="entry name" value="DNA2/NAM7_AAA_11"/>
</dbReference>
<dbReference type="STRING" id="490622.A0A395NN98"/>